<evidence type="ECO:0000256" key="6">
    <source>
        <dbReference type="ARBA" id="ARBA00022729"/>
    </source>
</evidence>
<evidence type="ECO:0000256" key="4">
    <source>
        <dbReference type="ARBA" id="ARBA00022452"/>
    </source>
</evidence>
<accession>A0A1X7AGD2</accession>
<dbReference type="GO" id="GO:0015628">
    <property type="term" value="P:protein secretion by the type II secretion system"/>
    <property type="evidence" value="ECO:0007669"/>
    <property type="project" value="InterPro"/>
</dbReference>
<dbReference type="EMBL" id="FWPT01000002">
    <property type="protein sequence ID" value="SMA39475.1"/>
    <property type="molecule type" value="Genomic_DNA"/>
</dbReference>
<dbReference type="PRINTS" id="PR00811">
    <property type="entry name" value="BCTERIALGSPD"/>
</dbReference>
<evidence type="ECO:0000256" key="9">
    <source>
        <dbReference type="ARBA" id="ARBA00023237"/>
    </source>
</evidence>
<feature type="domain" description="Type II/III secretion system secretin-like" evidence="12">
    <location>
        <begin position="462"/>
        <end position="622"/>
    </location>
</feature>
<evidence type="ECO:0000313" key="15">
    <source>
        <dbReference type="EMBL" id="SMA39475.1"/>
    </source>
</evidence>
<feature type="chain" id="PRO_5012146161" evidence="11">
    <location>
        <begin position="39"/>
        <end position="691"/>
    </location>
</feature>
<dbReference type="InterPro" id="IPR004845">
    <property type="entry name" value="T2SS_GspD_CS"/>
</dbReference>
<keyword evidence="7" id="KW-0653">Protein transport</keyword>
<evidence type="ECO:0000256" key="2">
    <source>
        <dbReference type="ARBA" id="ARBA00006980"/>
    </source>
</evidence>
<dbReference type="GO" id="GO:0015627">
    <property type="term" value="C:type II protein secretion system complex"/>
    <property type="evidence" value="ECO:0007669"/>
    <property type="project" value="InterPro"/>
</dbReference>
<dbReference type="InterPro" id="IPR049371">
    <property type="entry name" value="GspD-like_N0"/>
</dbReference>
<gene>
    <name evidence="15" type="primary">pulD_1</name>
    <name evidence="15" type="ORF">EHSB41UT_01044</name>
</gene>
<dbReference type="PROSITE" id="PS00875">
    <property type="entry name" value="T2SP_D"/>
    <property type="match status" value="1"/>
</dbReference>
<evidence type="ECO:0000259" key="14">
    <source>
        <dbReference type="Pfam" id="PF21305"/>
    </source>
</evidence>
<dbReference type="InterPro" id="IPR013356">
    <property type="entry name" value="T2SS_GspD"/>
</dbReference>
<feature type="domain" description="NolW-like" evidence="13">
    <location>
        <begin position="286"/>
        <end position="358"/>
    </location>
</feature>
<dbReference type="InterPro" id="IPR005644">
    <property type="entry name" value="NolW-like"/>
</dbReference>
<feature type="domain" description="GspD-like N0" evidence="14">
    <location>
        <begin position="53"/>
        <end position="123"/>
    </location>
</feature>
<evidence type="ECO:0000259" key="12">
    <source>
        <dbReference type="Pfam" id="PF00263"/>
    </source>
</evidence>
<dbReference type="InterPro" id="IPR004846">
    <property type="entry name" value="T2SS/T3SS_dom"/>
</dbReference>
<dbReference type="Pfam" id="PF21305">
    <property type="entry name" value="type_II_gspD_N0"/>
    <property type="match status" value="1"/>
</dbReference>
<evidence type="ECO:0000313" key="16">
    <source>
        <dbReference type="Proteomes" id="UP000196573"/>
    </source>
</evidence>
<keyword evidence="6 11" id="KW-0732">Signal</keyword>
<name>A0A1X7AGD2_9GAMM</name>
<dbReference type="AlphaFoldDB" id="A0A1X7AGD2"/>
<dbReference type="InterPro" id="IPR050810">
    <property type="entry name" value="Bact_Secretion_Sys_Channel"/>
</dbReference>
<keyword evidence="16" id="KW-1185">Reference proteome</keyword>
<evidence type="ECO:0000259" key="13">
    <source>
        <dbReference type="Pfam" id="PF03958"/>
    </source>
</evidence>
<evidence type="ECO:0000256" key="10">
    <source>
        <dbReference type="RuleBase" id="RU004004"/>
    </source>
</evidence>
<evidence type="ECO:0000256" key="8">
    <source>
        <dbReference type="ARBA" id="ARBA00023136"/>
    </source>
</evidence>
<keyword evidence="4" id="KW-1134">Transmembrane beta strand</keyword>
<organism evidence="15 16">
    <name type="scientific">Parendozoicomonas haliclonae</name>
    <dbReference type="NCBI Taxonomy" id="1960125"/>
    <lineage>
        <taxon>Bacteria</taxon>
        <taxon>Pseudomonadati</taxon>
        <taxon>Pseudomonadota</taxon>
        <taxon>Gammaproteobacteria</taxon>
        <taxon>Oceanospirillales</taxon>
        <taxon>Endozoicomonadaceae</taxon>
        <taxon>Parendozoicomonas</taxon>
    </lineage>
</organism>
<keyword evidence="9" id="KW-0998">Cell outer membrane</keyword>
<feature type="domain" description="NolW-like" evidence="13">
    <location>
        <begin position="152"/>
        <end position="209"/>
    </location>
</feature>
<dbReference type="InterPro" id="IPR001775">
    <property type="entry name" value="GspD/PilQ"/>
</dbReference>
<evidence type="ECO:0000256" key="1">
    <source>
        <dbReference type="ARBA" id="ARBA00004442"/>
    </source>
</evidence>
<dbReference type="GO" id="GO:0009279">
    <property type="term" value="C:cell outer membrane"/>
    <property type="evidence" value="ECO:0007669"/>
    <property type="project" value="UniProtKB-SubCell"/>
</dbReference>
<evidence type="ECO:0000256" key="7">
    <source>
        <dbReference type="ARBA" id="ARBA00022927"/>
    </source>
</evidence>
<evidence type="ECO:0000256" key="3">
    <source>
        <dbReference type="ARBA" id="ARBA00022448"/>
    </source>
</evidence>
<evidence type="ECO:0000256" key="11">
    <source>
        <dbReference type="SAM" id="SignalP"/>
    </source>
</evidence>
<protein>
    <submittedName>
        <fullName evidence="15">Type II secretion system protein D</fullName>
    </submittedName>
</protein>
<dbReference type="InterPro" id="IPR038591">
    <property type="entry name" value="NolW-like_sf"/>
</dbReference>
<comment type="subcellular location">
    <subcellularLocation>
        <location evidence="1 10">Cell outer membrane</location>
    </subcellularLocation>
</comment>
<keyword evidence="8" id="KW-0472">Membrane</keyword>
<dbReference type="NCBIfam" id="TIGR02517">
    <property type="entry name" value="type_II_gspD"/>
    <property type="match status" value="1"/>
</dbReference>
<dbReference type="Proteomes" id="UP000196573">
    <property type="component" value="Unassembled WGS sequence"/>
</dbReference>
<dbReference type="Pfam" id="PF00263">
    <property type="entry name" value="Secretin"/>
    <property type="match status" value="1"/>
</dbReference>
<reference evidence="15 16" key="1">
    <citation type="submission" date="2017-03" db="EMBL/GenBank/DDBJ databases">
        <authorList>
            <person name="Afonso C.L."/>
            <person name="Miller P.J."/>
            <person name="Scott M.A."/>
            <person name="Spackman E."/>
            <person name="Goraichik I."/>
            <person name="Dimitrov K.M."/>
            <person name="Suarez D.L."/>
            <person name="Swayne D.E."/>
        </authorList>
    </citation>
    <scope>NUCLEOTIDE SEQUENCE [LARGE SCALE GENOMIC DNA]</scope>
    <source>
        <strain evidence="15">SB41UT1</strain>
    </source>
</reference>
<feature type="domain" description="NolW-like" evidence="13">
    <location>
        <begin position="214"/>
        <end position="280"/>
    </location>
</feature>
<keyword evidence="5" id="KW-0812">Transmembrane</keyword>
<sequence length="691" mass="74260">MTTKRPDTRASRSPRSFRSLIAASLLFTSAALSVPAFSAPTANNLNGEVQFSVNMQGVDIGEFITTVSSSLNKTIILDPAVKGRITVRSYEDLSAQQYYQFFLSVLEVHGYAVIDAGDGVLKVIQGKKAKTSAIPVVDSNSQIAGSEVVTWVMPLHNVPVQEMSPLLRQLNETDGSVVHYAPSNVLLLTGRADNIEKLVEIASRIDQAGGHITDILALKYASATDMARILLTLENEKGGKRQGQSLSVVPDEVGNRLILSGTKDQISRARHIIGRLDAEQQNYGNTRVFYLKYAKADELKPVLDGVGQTVLEEKGSATKPKFSINIHGQTNALVVTAQPDMMKALEQVIRQLDIRRAQVLVEAIIVEVYDGDGITLATQFASKSAGVVQFNNGTAVPIGTIGAGLIQARGEKGSTIVNSDGTTTHNPDKNGDYSALASALSSLSGGAFAVSSGDWAMLLQAVSNTTTSNVLATPSLMTLDNQEASFMVGDEVPTLTGSTASSDNDNPFQTIERKDVGIKLEILPQVNEGDSVKLNITQEVSKVNGTTPVDVTFSTRQIKTSVMVGSGDTIILGGLIDEDVQQSESKVPLLGDIPFIGALFRSTSSSTVKRNLMVFLRPTIVRDDSLLTDISGQKYSLMRARQLEERANGVRLMPNAITPVLPENASNQQLLEEARRRIGMEDLSKKSGKDD</sequence>
<comment type="similarity">
    <text evidence="2">Belongs to the bacterial secretin family. GSP D subfamily.</text>
</comment>
<keyword evidence="3 10" id="KW-0813">Transport</keyword>
<proteinExistence type="inferred from homology"/>
<evidence type="ECO:0000256" key="5">
    <source>
        <dbReference type="ARBA" id="ARBA00022692"/>
    </source>
</evidence>
<dbReference type="PANTHER" id="PTHR30332">
    <property type="entry name" value="PROBABLE GENERAL SECRETION PATHWAY PROTEIN D"/>
    <property type="match status" value="1"/>
</dbReference>
<dbReference type="PANTHER" id="PTHR30332:SF24">
    <property type="entry name" value="SECRETIN GSPD-RELATED"/>
    <property type="match status" value="1"/>
</dbReference>
<dbReference type="Pfam" id="PF03958">
    <property type="entry name" value="Secretin_N"/>
    <property type="match status" value="3"/>
</dbReference>
<dbReference type="Gene3D" id="3.30.1370.120">
    <property type="match status" value="3"/>
</dbReference>
<feature type="signal peptide" evidence="11">
    <location>
        <begin position="1"/>
        <end position="38"/>
    </location>
</feature>